<keyword evidence="5 7" id="KW-1133">Transmembrane helix</keyword>
<name>A0AB34H4T0_ESCRO</name>
<evidence type="ECO:0000256" key="3">
    <source>
        <dbReference type="ARBA" id="ARBA00022741"/>
    </source>
</evidence>
<dbReference type="InterPro" id="IPR011527">
    <property type="entry name" value="ABC1_TM_dom"/>
</dbReference>
<dbReference type="Gene3D" id="1.20.1560.10">
    <property type="entry name" value="ABC transporter type 1, transmembrane domain"/>
    <property type="match status" value="1"/>
</dbReference>
<dbReference type="InterPro" id="IPR050173">
    <property type="entry name" value="ABC_transporter_C-like"/>
</dbReference>
<dbReference type="GO" id="GO:0005886">
    <property type="term" value="C:plasma membrane"/>
    <property type="evidence" value="ECO:0007669"/>
    <property type="project" value="TreeGrafter"/>
</dbReference>
<protein>
    <recommendedName>
        <fullName evidence="8">ABC transmembrane type-1 domain-containing protein</fullName>
    </recommendedName>
</protein>
<dbReference type="Pfam" id="PF00664">
    <property type="entry name" value="ABC_membrane"/>
    <property type="match status" value="1"/>
</dbReference>
<keyword evidence="6 7" id="KW-0472">Membrane</keyword>
<dbReference type="PANTHER" id="PTHR24223">
    <property type="entry name" value="ATP-BINDING CASSETTE SUB-FAMILY C"/>
    <property type="match status" value="1"/>
</dbReference>
<evidence type="ECO:0000256" key="4">
    <source>
        <dbReference type="ARBA" id="ARBA00022840"/>
    </source>
</evidence>
<evidence type="ECO:0000259" key="8">
    <source>
        <dbReference type="PROSITE" id="PS50929"/>
    </source>
</evidence>
<proteinExistence type="predicted"/>
<evidence type="ECO:0000256" key="7">
    <source>
        <dbReference type="SAM" id="Phobius"/>
    </source>
</evidence>
<keyword evidence="10" id="KW-1185">Reference proteome</keyword>
<evidence type="ECO:0000256" key="5">
    <source>
        <dbReference type="ARBA" id="ARBA00022989"/>
    </source>
</evidence>
<keyword evidence="4" id="KW-0067">ATP-binding</keyword>
<dbReference type="GO" id="GO:0140359">
    <property type="term" value="F:ABC-type transporter activity"/>
    <property type="evidence" value="ECO:0007669"/>
    <property type="project" value="InterPro"/>
</dbReference>
<comment type="caution">
    <text evidence="9">The sequence shown here is derived from an EMBL/GenBank/DDBJ whole genome shotgun (WGS) entry which is preliminary data.</text>
</comment>
<dbReference type="SUPFAM" id="SSF90123">
    <property type="entry name" value="ABC transporter transmembrane region"/>
    <property type="match status" value="1"/>
</dbReference>
<evidence type="ECO:0000313" key="9">
    <source>
        <dbReference type="EMBL" id="KAJ8787263.1"/>
    </source>
</evidence>
<evidence type="ECO:0000256" key="2">
    <source>
        <dbReference type="ARBA" id="ARBA00022692"/>
    </source>
</evidence>
<accession>A0AB34H4T0</accession>
<feature type="transmembrane region" description="Helical" evidence="7">
    <location>
        <begin position="6"/>
        <end position="29"/>
    </location>
</feature>
<keyword evidence="1" id="KW-0813">Transport</keyword>
<dbReference type="PROSITE" id="PS50929">
    <property type="entry name" value="ABC_TM1F"/>
    <property type="match status" value="1"/>
</dbReference>
<organism evidence="9 10">
    <name type="scientific">Eschrichtius robustus</name>
    <name type="common">California gray whale</name>
    <name type="synonym">Eschrichtius gibbosus</name>
    <dbReference type="NCBI Taxonomy" id="9764"/>
    <lineage>
        <taxon>Eukaryota</taxon>
        <taxon>Metazoa</taxon>
        <taxon>Chordata</taxon>
        <taxon>Craniata</taxon>
        <taxon>Vertebrata</taxon>
        <taxon>Euteleostomi</taxon>
        <taxon>Mammalia</taxon>
        <taxon>Eutheria</taxon>
        <taxon>Laurasiatheria</taxon>
        <taxon>Artiodactyla</taxon>
        <taxon>Whippomorpha</taxon>
        <taxon>Cetacea</taxon>
        <taxon>Mysticeti</taxon>
        <taxon>Eschrichtiidae</taxon>
        <taxon>Eschrichtius</taxon>
    </lineage>
</organism>
<reference evidence="9 10" key="1">
    <citation type="submission" date="2022-11" db="EMBL/GenBank/DDBJ databases">
        <title>Whole genome sequence of Eschrichtius robustus ER-17-0199.</title>
        <authorList>
            <person name="Bruniche-Olsen A."/>
            <person name="Black A.N."/>
            <person name="Fields C.J."/>
            <person name="Walden K."/>
            <person name="Dewoody J.A."/>
        </authorList>
    </citation>
    <scope>NUCLEOTIDE SEQUENCE [LARGE SCALE GENOMIC DNA]</scope>
    <source>
        <strain evidence="9">ER-17-0199</strain>
        <tissue evidence="9">Blubber</tissue>
    </source>
</reference>
<dbReference type="GO" id="GO:0005524">
    <property type="term" value="F:ATP binding"/>
    <property type="evidence" value="ECO:0007669"/>
    <property type="project" value="UniProtKB-KW"/>
</dbReference>
<feature type="domain" description="ABC transmembrane type-1" evidence="8">
    <location>
        <begin position="4"/>
        <end position="83"/>
    </location>
</feature>
<evidence type="ECO:0000313" key="10">
    <source>
        <dbReference type="Proteomes" id="UP001159641"/>
    </source>
</evidence>
<keyword evidence="2 7" id="KW-0812">Transmembrane</keyword>
<dbReference type="AlphaFoldDB" id="A0AB34H4T0"/>
<keyword evidence="3" id="KW-0547">Nucleotide-binding</keyword>
<evidence type="ECO:0000256" key="1">
    <source>
        <dbReference type="ARBA" id="ARBA00022448"/>
    </source>
</evidence>
<evidence type="ECO:0000256" key="6">
    <source>
        <dbReference type="ARBA" id="ARBA00023136"/>
    </source>
</evidence>
<dbReference type="PANTHER" id="PTHR24223:SF357">
    <property type="entry name" value="ATP-BINDING CASSETTE SUB-FAMILY C MEMBER 4"/>
    <property type="match status" value="1"/>
</dbReference>
<gene>
    <name evidence="9" type="ORF">J1605_005849</name>
</gene>
<dbReference type="EMBL" id="JAIQCJ010001822">
    <property type="protein sequence ID" value="KAJ8787263.1"/>
    <property type="molecule type" value="Genomic_DNA"/>
</dbReference>
<sequence length="122" mass="13728">MVHAAGVMVAVIPWTAIPLVPLGIIFFVLRQYFLETSGDVKRLECATRSLVFSHLASSLRGLWTIRANNAEQKFQEVFDTHQDLHSGLYTEGHNKLPGHPGDKEAISRMEKRPMQVYLSPVL</sequence>
<dbReference type="InterPro" id="IPR036640">
    <property type="entry name" value="ABC1_TM_sf"/>
</dbReference>
<dbReference type="Proteomes" id="UP001159641">
    <property type="component" value="Unassembled WGS sequence"/>
</dbReference>